<gene>
    <name evidence="2" type="ORF">MW046_10095</name>
</gene>
<feature type="transmembrane region" description="Helical" evidence="1">
    <location>
        <begin position="168"/>
        <end position="190"/>
    </location>
</feature>
<feature type="transmembrane region" description="Helical" evidence="1">
    <location>
        <begin position="143"/>
        <end position="162"/>
    </location>
</feature>
<dbReference type="KEGG" id="haad:MW046_10095"/>
<dbReference type="Proteomes" id="UP000831768">
    <property type="component" value="Chromosome"/>
</dbReference>
<dbReference type="GeneID" id="71928400"/>
<keyword evidence="1" id="KW-0472">Membrane</keyword>
<accession>A0A8U0A2U9</accession>
<keyword evidence="1" id="KW-0812">Transmembrane</keyword>
<reference evidence="2" key="1">
    <citation type="submission" date="2022-04" db="EMBL/GenBank/DDBJ databases">
        <title>Halocatena sp. nov., isolated from a salt lake.</title>
        <authorList>
            <person name="Cui H.-L."/>
        </authorList>
    </citation>
    <scope>NUCLEOTIDE SEQUENCE</scope>
    <source>
        <strain evidence="2">AD-1</strain>
    </source>
</reference>
<dbReference type="AlphaFoldDB" id="A0A8U0A2U9"/>
<sequence length="219" mass="25406">MTDRSSSLLTPAQRDRLGRNFDDVDAAKRRRDQQRIRQRLNAGIEDYELLAELPDRQFELAFKDRQEDHIRRGLADAYRTLERIRTVHELDRDKILQLARERDRDRTDDSALTLRTRADWRCEFEDEIASQYQPTRWKRLSDVLLKIGLALLIFVSFLAVIAPDFTNGLGSIPGIVGAGVLAVGLLIVGLRSVKYDVVPMVRALYEDPRRSLRTVWEQM</sequence>
<evidence type="ECO:0000256" key="1">
    <source>
        <dbReference type="SAM" id="Phobius"/>
    </source>
</evidence>
<evidence type="ECO:0000313" key="3">
    <source>
        <dbReference type="Proteomes" id="UP000831768"/>
    </source>
</evidence>
<keyword evidence="3" id="KW-1185">Reference proteome</keyword>
<dbReference type="EMBL" id="CP096019">
    <property type="protein sequence ID" value="UPM42307.1"/>
    <property type="molecule type" value="Genomic_DNA"/>
</dbReference>
<organism evidence="2 3">
    <name type="scientific">Halocatena salina</name>
    <dbReference type="NCBI Taxonomy" id="2934340"/>
    <lineage>
        <taxon>Archaea</taxon>
        <taxon>Methanobacteriati</taxon>
        <taxon>Methanobacteriota</taxon>
        <taxon>Stenosarchaea group</taxon>
        <taxon>Halobacteria</taxon>
        <taxon>Halobacteriales</taxon>
        <taxon>Natronomonadaceae</taxon>
        <taxon>Halocatena</taxon>
    </lineage>
</organism>
<protein>
    <submittedName>
        <fullName evidence="2">Uncharacterized protein</fullName>
    </submittedName>
</protein>
<proteinExistence type="predicted"/>
<keyword evidence="1" id="KW-1133">Transmembrane helix</keyword>
<name>A0A8U0A2U9_9EURY</name>
<dbReference type="RefSeq" id="WP_247992982.1">
    <property type="nucleotide sequence ID" value="NZ_CP096019.1"/>
</dbReference>
<evidence type="ECO:0000313" key="2">
    <source>
        <dbReference type="EMBL" id="UPM42307.1"/>
    </source>
</evidence>